<organism evidence="2 3">
    <name type="scientific">Virgisporangium aliadipatigenens</name>
    <dbReference type="NCBI Taxonomy" id="741659"/>
    <lineage>
        <taxon>Bacteria</taxon>
        <taxon>Bacillati</taxon>
        <taxon>Actinomycetota</taxon>
        <taxon>Actinomycetes</taxon>
        <taxon>Micromonosporales</taxon>
        <taxon>Micromonosporaceae</taxon>
        <taxon>Virgisporangium</taxon>
    </lineage>
</organism>
<evidence type="ECO:0000313" key="3">
    <source>
        <dbReference type="Proteomes" id="UP000619260"/>
    </source>
</evidence>
<feature type="transmembrane region" description="Helical" evidence="1">
    <location>
        <begin position="199"/>
        <end position="219"/>
    </location>
</feature>
<feature type="transmembrane region" description="Helical" evidence="1">
    <location>
        <begin position="140"/>
        <end position="160"/>
    </location>
</feature>
<keyword evidence="3" id="KW-1185">Reference proteome</keyword>
<dbReference type="RefSeq" id="WP_203901185.1">
    <property type="nucleotide sequence ID" value="NZ_BOPF01000016.1"/>
</dbReference>
<keyword evidence="1" id="KW-0472">Membrane</keyword>
<feature type="transmembrane region" description="Helical" evidence="1">
    <location>
        <begin position="382"/>
        <end position="399"/>
    </location>
</feature>
<reference evidence="2" key="1">
    <citation type="submission" date="2021-01" db="EMBL/GenBank/DDBJ databases">
        <title>Whole genome shotgun sequence of Virgisporangium aliadipatigenens NBRC 105644.</title>
        <authorList>
            <person name="Komaki H."/>
            <person name="Tamura T."/>
        </authorList>
    </citation>
    <scope>NUCLEOTIDE SEQUENCE</scope>
    <source>
        <strain evidence="2">NBRC 105644</strain>
    </source>
</reference>
<protein>
    <submittedName>
        <fullName evidence="2">Uncharacterized protein</fullName>
    </submittedName>
</protein>
<dbReference type="EMBL" id="BOPF01000016">
    <property type="protein sequence ID" value="GIJ47672.1"/>
    <property type="molecule type" value="Genomic_DNA"/>
</dbReference>
<feature type="transmembrane region" description="Helical" evidence="1">
    <location>
        <begin position="284"/>
        <end position="304"/>
    </location>
</feature>
<keyword evidence="1" id="KW-0812">Transmembrane</keyword>
<feature type="transmembrane region" description="Helical" evidence="1">
    <location>
        <begin position="353"/>
        <end position="376"/>
    </location>
</feature>
<evidence type="ECO:0000256" key="1">
    <source>
        <dbReference type="SAM" id="Phobius"/>
    </source>
</evidence>
<dbReference type="AlphaFoldDB" id="A0A8J3YNH5"/>
<feature type="transmembrane region" description="Helical" evidence="1">
    <location>
        <begin position="310"/>
        <end position="332"/>
    </location>
</feature>
<feature type="transmembrane region" description="Helical" evidence="1">
    <location>
        <begin position="436"/>
        <end position="456"/>
    </location>
</feature>
<feature type="transmembrane region" description="Helical" evidence="1">
    <location>
        <begin position="406"/>
        <end position="424"/>
    </location>
</feature>
<dbReference type="Proteomes" id="UP000619260">
    <property type="component" value="Unassembled WGS sequence"/>
</dbReference>
<evidence type="ECO:0000313" key="2">
    <source>
        <dbReference type="EMBL" id="GIJ47672.1"/>
    </source>
</evidence>
<feature type="transmembrane region" description="Helical" evidence="1">
    <location>
        <begin position="172"/>
        <end position="193"/>
    </location>
</feature>
<feature type="transmembrane region" description="Helical" evidence="1">
    <location>
        <begin position="250"/>
        <end position="272"/>
    </location>
</feature>
<accession>A0A8J3YNH5</accession>
<feature type="transmembrane region" description="Helical" evidence="1">
    <location>
        <begin position="226"/>
        <end position="244"/>
    </location>
</feature>
<keyword evidence="1" id="KW-1133">Transmembrane helix</keyword>
<comment type="caution">
    <text evidence="2">The sequence shown here is derived from an EMBL/GenBank/DDBJ whole genome shotgun (WGS) entry which is preliminary data.</text>
</comment>
<gene>
    <name evidence="2" type="ORF">Val02_45580</name>
</gene>
<proteinExistence type="predicted"/>
<name>A0A8J3YNH5_9ACTN</name>
<sequence>MGAPAVLPGGDAAPGWPVIPGLAPAVSTVDSERYTELRQRLTELVRAAVDVDEVAAHLEAGGINDRIALREYGEESVFALAARLRADIGTGPAAAAPAAGRTDGFVELVVTTLVRAALYLTPAVVAVGGAEWFVGLPAPAGAGALIFGWATGQALAFLGYRALGGAGPARAARLLAGGFGVAAAGWVALMLMLGVTEPWPHVVALGQLALFAATGVALVTGQETRVLVAASTVWFATLALSHGAGLLGLWLLAFGVLVVVIVAFAPAFGTAARFRPAPGEAGSALAHGAVGAGQAVLFASVVLAGSDPALVPAAAVPLLVGVPVAELVLIWHQRRVAGTRAALTDRRVYVRRLTKVALATVAVLAAPVVAGCVLTVAGTGRFAAGVLVTGVFALCLVLVAHRRLGLAGLLVWWPAVLVGVLYRAVPGAERSFVDTLVAIVLIAVCLPALGVVTMVLRDRWSYR</sequence>